<comment type="caution">
    <text evidence="1">The sequence shown here is derived from an EMBL/GenBank/DDBJ whole genome shotgun (WGS) entry which is preliminary data.</text>
</comment>
<reference evidence="1 2" key="1">
    <citation type="journal article" date="2021" name="BMC Genomics">
        <title>Datura genome reveals duplications of psychoactive alkaloid biosynthetic genes and high mutation rate following tissue culture.</title>
        <authorList>
            <person name="Rajewski A."/>
            <person name="Carter-House D."/>
            <person name="Stajich J."/>
            <person name="Litt A."/>
        </authorList>
    </citation>
    <scope>NUCLEOTIDE SEQUENCE [LARGE SCALE GENOMIC DNA]</scope>
    <source>
        <strain evidence="1">AR-01</strain>
    </source>
</reference>
<dbReference type="EMBL" id="JACEIK010002484">
    <property type="protein sequence ID" value="MCD9561473.1"/>
    <property type="molecule type" value="Genomic_DNA"/>
</dbReference>
<gene>
    <name evidence="1" type="ORF">HAX54_020596</name>
</gene>
<accession>A0ABS8USY6</accession>
<evidence type="ECO:0000313" key="1">
    <source>
        <dbReference type="EMBL" id="MCD9561473.1"/>
    </source>
</evidence>
<sequence length="115" mass="13663">MDRLDPRLPGGVANYFWPLISNFDKEKMEDLLDYCLFNKGMHATTRTRILIREDLELNIHNDEEIKAQLALQDREIIALRTEMKKRREEVAFNGHIKNLKVDLEKAKQERHLAFQ</sequence>
<keyword evidence="2" id="KW-1185">Reference proteome</keyword>
<organism evidence="1 2">
    <name type="scientific">Datura stramonium</name>
    <name type="common">Jimsonweed</name>
    <name type="synonym">Common thornapple</name>
    <dbReference type="NCBI Taxonomy" id="4076"/>
    <lineage>
        <taxon>Eukaryota</taxon>
        <taxon>Viridiplantae</taxon>
        <taxon>Streptophyta</taxon>
        <taxon>Embryophyta</taxon>
        <taxon>Tracheophyta</taxon>
        <taxon>Spermatophyta</taxon>
        <taxon>Magnoliopsida</taxon>
        <taxon>eudicotyledons</taxon>
        <taxon>Gunneridae</taxon>
        <taxon>Pentapetalae</taxon>
        <taxon>asterids</taxon>
        <taxon>lamiids</taxon>
        <taxon>Solanales</taxon>
        <taxon>Solanaceae</taxon>
        <taxon>Solanoideae</taxon>
        <taxon>Datureae</taxon>
        <taxon>Datura</taxon>
    </lineage>
</organism>
<evidence type="ECO:0000313" key="2">
    <source>
        <dbReference type="Proteomes" id="UP000823775"/>
    </source>
</evidence>
<name>A0ABS8USY6_DATST</name>
<proteinExistence type="predicted"/>
<dbReference type="Proteomes" id="UP000823775">
    <property type="component" value="Unassembled WGS sequence"/>
</dbReference>
<protein>
    <submittedName>
        <fullName evidence="1">Uncharacterized protein</fullName>
    </submittedName>
</protein>